<gene>
    <name evidence="1" type="ORF">H8J70_08825</name>
</gene>
<evidence type="ECO:0000313" key="2">
    <source>
        <dbReference type="Proteomes" id="UP000606870"/>
    </source>
</evidence>
<name>A0ABR6VJT1_9FIRM</name>
<dbReference type="Pfam" id="PF04883">
    <property type="entry name" value="HK97-gp10_like"/>
    <property type="match status" value="1"/>
</dbReference>
<keyword evidence="2" id="KW-1185">Reference proteome</keyword>
<reference evidence="1 2" key="1">
    <citation type="submission" date="2020-08" db="EMBL/GenBank/DDBJ databases">
        <authorList>
            <person name="Liu C."/>
            <person name="Sun Q."/>
        </authorList>
    </citation>
    <scope>NUCLEOTIDE SEQUENCE [LARGE SCALE GENOMIC DNA]</scope>
    <source>
        <strain evidence="1 2">NSJ-59</strain>
    </source>
</reference>
<dbReference type="Proteomes" id="UP000606870">
    <property type="component" value="Unassembled WGS sequence"/>
</dbReference>
<evidence type="ECO:0000313" key="1">
    <source>
        <dbReference type="EMBL" id="MBC3537353.1"/>
    </source>
</evidence>
<protein>
    <submittedName>
        <fullName evidence="1">HK97 gp10 family phage protein</fullName>
    </submittedName>
</protein>
<sequence length="142" mass="16640">MSMTLEEFIARLETMQREYPADAGETLEKGAKRMVRALKKATPESGRKKSSRQHLKNRWKLKMVDKMDAQPVANIKNTAPHYHLVNRGVQNPKDAHGNPKPEWHAALNRHVKFFENAVDANWDKTRKSMEKDFYKRVREKLE</sequence>
<comment type="caution">
    <text evidence="1">The sequence shown here is derived from an EMBL/GenBank/DDBJ whole genome shotgun (WGS) entry which is preliminary data.</text>
</comment>
<proteinExistence type="predicted"/>
<dbReference type="InterPro" id="IPR010064">
    <property type="entry name" value="HK97-gp10_tail"/>
</dbReference>
<dbReference type="EMBL" id="JACOGK010000025">
    <property type="protein sequence ID" value="MBC3537353.1"/>
    <property type="molecule type" value="Genomic_DNA"/>
</dbReference>
<dbReference type="RefSeq" id="WP_186503655.1">
    <property type="nucleotide sequence ID" value="NZ_JACOGK010000025.1"/>
</dbReference>
<accession>A0ABR6VJT1</accession>
<organism evidence="1 2">
    <name type="scientific">Megasphaera hominis</name>
    <dbReference type="NCBI Taxonomy" id="159836"/>
    <lineage>
        <taxon>Bacteria</taxon>
        <taxon>Bacillati</taxon>
        <taxon>Bacillota</taxon>
        <taxon>Negativicutes</taxon>
        <taxon>Veillonellales</taxon>
        <taxon>Veillonellaceae</taxon>
        <taxon>Megasphaera</taxon>
    </lineage>
</organism>